<accession>A0A915JT03</accession>
<dbReference type="WBParaSite" id="nRc.2.0.1.t29248-RA">
    <property type="protein sequence ID" value="nRc.2.0.1.t29248-RA"/>
    <property type="gene ID" value="nRc.2.0.1.g29248"/>
</dbReference>
<organism evidence="3 4">
    <name type="scientific">Romanomermis culicivorax</name>
    <name type="common">Nematode worm</name>
    <dbReference type="NCBI Taxonomy" id="13658"/>
    <lineage>
        <taxon>Eukaryota</taxon>
        <taxon>Metazoa</taxon>
        <taxon>Ecdysozoa</taxon>
        <taxon>Nematoda</taxon>
        <taxon>Enoplea</taxon>
        <taxon>Dorylaimia</taxon>
        <taxon>Mermithida</taxon>
        <taxon>Mermithoidea</taxon>
        <taxon>Mermithidae</taxon>
        <taxon>Romanomermis</taxon>
    </lineage>
</organism>
<feature type="signal peptide" evidence="2">
    <location>
        <begin position="1"/>
        <end position="22"/>
    </location>
</feature>
<feature type="chain" id="PRO_5037747605" evidence="2">
    <location>
        <begin position="23"/>
        <end position="254"/>
    </location>
</feature>
<keyword evidence="3" id="KW-1185">Reference proteome</keyword>
<evidence type="ECO:0000256" key="2">
    <source>
        <dbReference type="SAM" id="SignalP"/>
    </source>
</evidence>
<sequence>MCMPPHLITIFSFVRLFYVFRALEPDVAKGILATFWIKKIVASERSLDIRSPDIRSPNRMVVIPQGRRTLKSCKKKIAHQYDRQSQNTRSVRLIPGLLEIKEALQLIYEADSFNVMEKGWTLKKPKICHPLTVKQRQHLLEKYNSGTVYDQEFNAEVVTEEMGRKLSFARYHFLTPQEITRFWARKPAIVGKSLLHFTVATWKEKVMVKMKKNHTKIQRCLILVQNMKKHRCYGGQRGMGRGNNGTEHLQLKND</sequence>
<protein>
    <submittedName>
        <fullName evidence="4">Uncharacterized protein</fullName>
    </submittedName>
</protein>
<dbReference type="AlphaFoldDB" id="A0A915JT03"/>
<dbReference type="Proteomes" id="UP000887565">
    <property type="component" value="Unplaced"/>
</dbReference>
<feature type="region of interest" description="Disordered" evidence="1">
    <location>
        <begin position="234"/>
        <end position="254"/>
    </location>
</feature>
<evidence type="ECO:0000256" key="1">
    <source>
        <dbReference type="SAM" id="MobiDB-lite"/>
    </source>
</evidence>
<proteinExistence type="predicted"/>
<reference evidence="4" key="1">
    <citation type="submission" date="2022-11" db="UniProtKB">
        <authorList>
            <consortium name="WormBaseParasite"/>
        </authorList>
    </citation>
    <scope>IDENTIFICATION</scope>
</reference>
<name>A0A915JT03_ROMCU</name>
<evidence type="ECO:0000313" key="3">
    <source>
        <dbReference type="Proteomes" id="UP000887565"/>
    </source>
</evidence>
<keyword evidence="2" id="KW-0732">Signal</keyword>
<evidence type="ECO:0000313" key="4">
    <source>
        <dbReference type="WBParaSite" id="nRc.2.0.1.t29248-RA"/>
    </source>
</evidence>